<reference evidence="5 6" key="1">
    <citation type="journal article" date="2019" name="Sci. Rep.">
        <title>A high-quality genome of Eragrostis curvula grass provides insights into Poaceae evolution and supports new strategies to enhance forage quality.</title>
        <authorList>
            <person name="Carballo J."/>
            <person name="Santos B.A.C.M."/>
            <person name="Zappacosta D."/>
            <person name="Garbus I."/>
            <person name="Selva J.P."/>
            <person name="Gallo C.A."/>
            <person name="Diaz A."/>
            <person name="Albertini E."/>
            <person name="Caccamo M."/>
            <person name="Echenique V."/>
        </authorList>
    </citation>
    <scope>NUCLEOTIDE SEQUENCE [LARGE SCALE GENOMIC DNA]</scope>
    <source>
        <strain evidence="6">cv. Victoria</strain>
        <tissue evidence="5">Leaf</tissue>
    </source>
</reference>
<feature type="non-terminal residue" evidence="5">
    <location>
        <position position="1"/>
    </location>
</feature>
<accession>A0A5J9TI55</accession>
<organism evidence="5 6">
    <name type="scientific">Eragrostis curvula</name>
    <name type="common">weeping love grass</name>
    <dbReference type="NCBI Taxonomy" id="38414"/>
    <lineage>
        <taxon>Eukaryota</taxon>
        <taxon>Viridiplantae</taxon>
        <taxon>Streptophyta</taxon>
        <taxon>Embryophyta</taxon>
        <taxon>Tracheophyta</taxon>
        <taxon>Spermatophyta</taxon>
        <taxon>Magnoliopsida</taxon>
        <taxon>Liliopsida</taxon>
        <taxon>Poales</taxon>
        <taxon>Poaceae</taxon>
        <taxon>PACMAD clade</taxon>
        <taxon>Chloridoideae</taxon>
        <taxon>Eragrostideae</taxon>
        <taxon>Eragrostidinae</taxon>
        <taxon>Eragrostis</taxon>
    </lineage>
</organism>
<dbReference type="InterPro" id="IPR042178">
    <property type="entry name" value="Serpin_sf_1"/>
</dbReference>
<dbReference type="SUPFAM" id="SSF56574">
    <property type="entry name" value="Serpins"/>
    <property type="match status" value="1"/>
</dbReference>
<gene>
    <name evidence="5" type="ORF">EJB05_44553</name>
</gene>
<keyword evidence="6" id="KW-1185">Reference proteome</keyword>
<dbReference type="Pfam" id="PF00079">
    <property type="entry name" value="Serpin"/>
    <property type="match status" value="1"/>
</dbReference>
<dbReference type="Proteomes" id="UP000324897">
    <property type="component" value="Chromosome 3"/>
</dbReference>
<dbReference type="Gene3D" id="2.30.39.10">
    <property type="entry name" value="Alpha-1-antitrypsin, domain 1"/>
    <property type="match status" value="1"/>
</dbReference>
<dbReference type="Gene3D" id="3.30.497.10">
    <property type="entry name" value="Antithrombin, subunit I, domain 2"/>
    <property type="match status" value="1"/>
</dbReference>
<evidence type="ECO:0000259" key="4">
    <source>
        <dbReference type="SMART" id="SM00093"/>
    </source>
</evidence>
<dbReference type="AlphaFoldDB" id="A0A5J9TI55"/>
<dbReference type="EMBL" id="RWGY01000039">
    <property type="protein sequence ID" value="TVU10995.1"/>
    <property type="molecule type" value="Genomic_DNA"/>
</dbReference>
<evidence type="ECO:0000256" key="3">
    <source>
        <dbReference type="SAM" id="MobiDB-lite"/>
    </source>
</evidence>
<dbReference type="PANTHER" id="PTHR11461:SF379">
    <property type="entry name" value="SERPIN DOMAIN-CONTAINING PROTEIN"/>
    <property type="match status" value="1"/>
</dbReference>
<comment type="caution">
    <text evidence="5">The sequence shown here is derived from an EMBL/GenBank/DDBJ whole genome shotgun (WGS) entry which is preliminary data.</text>
</comment>
<dbReference type="InterPro" id="IPR000215">
    <property type="entry name" value="Serpin_fam"/>
</dbReference>
<dbReference type="PANTHER" id="PTHR11461">
    <property type="entry name" value="SERINE PROTEASE INHIBITOR, SERPIN"/>
    <property type="match status" value="1"/>
</dbReference>
<feature type="domain" description="Serpin" evidence="4">
    <location>
        <begin position="19"/>
        <end position="404"/>
    </location>
</feature>
<comment type="similarity">
    <text evidence="1 2">Belongs to the serpin family.</text>
</comment>
<dbReference type="Gene3D" id="6.20.40.10">
    <property type="match status" value="1"/>
</dbReference>
<dbReference type="InterPro" id="IPR023796">
    <property type="entry name" value="Serpin_dom"/>
</dbReference>
<evidence type="ECO:0000256" key="1">
    <source>
        <dbReference type="ARBA" id="ARBA00009500"/>
    </source>
</evidence>
<protein>
    <recommendedName>
        <fullName evidence="4">Serpin domain-containing protein</fullName>
    </recommendedName>
</protein>
<dbReference type="SMART" id="SM00093">
    <property type="entry name" value="SERPIN"/>
    <property type="match status" value="1"/>
</dbReference>
<evidence type="ECO:0000256" key="2">
    <source>
        <dbReference type="RuleBase" id="RU000411"/>
    </source>
</evidence>
<name>A0A5J9TI55_9POAL</name>
<dbReference type="OrthoDB" id="1063785at2759"/>
<dbReference type="Gramene" id="TVU10995">
    <property type="protein sequence ID" value="TVU10995"/>
    <property type="gene ID" value="EJB05_44553"/>
</dbReference>
<dbReference type="InterPro" id="IPR036186">
    <property type="entry name" value="Serpin_sf"/>
</dbReference>
<dbReference type="GO" id="GO:0004867">
    <property type="term" value="F:serine-type endopeptidase inhibitor activity"/>
    <property type="evidence" value="ECO:0007669"/>
    <property type="project" value="InterPro"/>
</dbReference>
<dbReference type="InterPro" id="IPR042185">
    <property type="entry name" value="Serpin_sf_2"/>
</dbReference>
<sequence length="662" mass="71820">MAAAARQLCASSGLTLFSHRLAKQLSIPTTRNPNRPSNLVLSPLSIYSTLSLVAAGARGRTLTELVDTLGAASQELLGDNVRDMLASAIPDCAPRRGGPKVSFACGLWHDATRTLKPGYRDATAKFCRGVARAVDFHHKPEEATKEINSWVAAATSNLIPSILGPGMLTKDTRFVLTNAVYFKGQWETPFQRWRTKVHKFHRLDGSTVDARFMTAPEDQFVAAHDGFKVLKMPYAAHDPFHARPVPSSSPSSQYSMCIFLPDEHDGLWSLMDKISSSPGFLKEHILENRVPLRKFLFPKLKLSFSTSVKEALKDLGVDAMFSRGDELTDMFEDDGSREPLFVDEVLHKAVMEVDEQGTVAAAATAMFGAGAARLPKPPLTTGNRTFAVCSGVCRVQSIGHSANPLFAECQGLGTRQTPGTRYQRSLPSAETLALGKQGHSANKYLPSALGLPSALDLALGKPFGPRLRRRGPVSFFLSSLILFHLTHAPPPPPLRATPGCRRRHRASPPAPRPAPRRRLHSAPRPGPRHAAASRATPPATPPAPATPRHRARRGARGTAPSPLLRRGCPTPTPSLLHRLPRHRRRPPPTPTPFFSSAAPAPPEHAAAVERRPGHVPEHLLPVADHLLHRPLLPAPPPPHPRTVVNAILNAVVNAILNAVCKI</sequence>
<evidence type="ECO:0000313" key="6">
    <source>
        <dbReference type="Proteomes" id="UP000324897"/>
    </source>
</evidence>
<feature type="region of interest" description="Disordered" evidence="3">
    <location>
        <begin position="487"/>
        <end position="610"/>
    </location>
</feature>
<evidence type="ECO:0000313" key="5">
    <source>
        <dbReference type="EMBL" id="TVU10995.1"/>
    </source>
</evidence>
<feature type="compositionally biased region" description="Low complexity" evidence="3">
    <location>
        <begin position="528"/>
        <end position="537"/>
    </location>
</feature>
<proteinExistence type="inferred from homology"/>
<dbReference type="GO" id="GO:0005615">
    <property type="term" value="C:extracellular space"/>
    <property type="evidence" value="ECO:0007669"/>
    <property type="project" value="InterPro"/>
</dbReference>